<evidence type="ECO:0000313" key="5">
    <source>
        <dbReference type="Proteomes" id="UP001162131"/>
    </source>
</evidence>
<evidence type="ECO:0000256" key="1">
    <source>
        <dbReference type="ARBA" id="ARBA00022737"/>
    </source>
</evidence>
<dbReference type="SUPFAM" id="SSF48403">
    <property type="entry name" value="Ankyrin repeat"/>
    <property type="match status" value="1"/>
</dbReference>
<dbReference type="EMBL" id="CAJZBQ010000010">
    <property type="protein sequence ID" value="CAG9313099.1"/>
    <property type="molecule type" value="Genomic_DNA"/>
</dbReference>
<dbReference type="InterPro" id="IPR036770">
    <property type="entry name" value="Ankyrin_rpt-contain_sf"/>
</dbReference>
<reference evidence="4" key="1">
    <citation type="submission" date="2021-09" db="EMBL/GenBank/DDBJ databases">
        <authorList>
            <consortium name="AG Swart"/>
            <person name="Singh M."/>
            <person name="Singh A."/>
            <person name="Seah K."/>
            <person name="Emmerich C."/>
        </authorList>
    </citation>
    <scope>NUCLEOTIDE SEQUENCE</scope>
    <source>
        <strain evidence="4">ATCC30299</strain>
    </source>
</reference>
<dbReference type="PANTHER" id="PTHR24180:SF45">
    <property type="entry name" value="POLY [ADP-RIBOSE] POLYMERASE TANKYRASE"/>
    <property type="match status" value="1"/>
</dbReference>
<dbReference type="PROSITE" id="PS50297">
    <property type="entry name" value="ANK_REP_REGION"/>
    <property type="match status" value="2"/>
</dbReference>
<dbReference type="InterPro" id="IPR002110">
    <property type="entry name" value="Ankyrin_rpt"/>
</dbReference>
<dbReference type="AlphaFoldDB" id="A0AAU9IDP7"/>
<dbReference type="Pfam" id="PF12796">
    <property type="entry name" value="Ank_2"/>
    <property type="match status" value="1"/>
</dbReference>
<feature type="repeat" description="ANK" evidence="3">
    <location>
        <begin position="46"/>
        <end position="78"/>
    </location>
</feature>
<comment type="caution">
    <text evidence="4">The sequence shown here is derived from an EMBL/GenBank/DDBJ whole genome shotgun (WGS) entry which is preliminary data.</text>
</comment>
<sequence>MKKWAEELVDAFQSCDKTKIREIFNCGFPHSAVLHVKNSEGEILISRTYPIHFAAEYGYLDILQELVTAGADINAIDSYQRTPVMVSCGMGHLDIVRYLVEEADANVVGFDYNGNTVLHIASLAGQYHILRYLVEDLQIPINLPNKSKQTALSLCQKTQEKTTGELSWKLERVIGYLASHQNKHTPAFFTPLRPKQHEPVRHSCHSNCISRYNQTLWADSVGIEVQSFHSPKLDRFAFSKFAHNNLNSSRKFSSDIPSVDRMIRNKCNLIYDKYMSSHQLMVSVKEKSSNQSLMPLYRKSSAPSFSGLSTSKSNKTDFLWRTNID</sequence>
<keyword evidence="2 3" id="KW-0040">ANK repeat</keyword>
<keyword evidence="1" id="KW-0677">Repeat</keyword>
<dbReference type="PROSITE" id="PS50088">
    <property type="entry name" value="ANK_REPEAT"/>
    <property type="match status" value="2"/>
</dbReference>
<gene>
    <name evidence="4" type="ORF">BSTOLATCC_MIC8378</name>
</gene>
<proteinExistence type="predicted"/>
<dbReference type="PANTHER" id="PTHR24180">
    <property type="entry name" value="CYCLIN-DEPENDENT KINASE INHIBITOR 2C-RELATED"/>
    <property type="match status" value="1"/>
</dbReference>
<organism evidence="4 5">
    <name type="scientific">Blepharisma stoltei</name>
    <dbReference type="NCBI Taxonomy" id="1481888"/>
    <lineage>
        <taxon>Eukaryota</taxon>
        <taxon>Sar</taxon>
        <taxon>Alveolata</taxon>
        <taxon>Ciliophora</taxon>
        <taxon>Postciliodesmatophora</taxon>
        <taxon>Heterotrichea</taxon>
        <taxon>Heterotrichida</taxon>
        <taxon>Blepharismidae</taxon>
        <taxon>Blepharisma</taxon>
    </lineage>
</organism>
<evidence type="ECO:0000256" key="2">
    <source>
        <dbReference type="ARBA" id="ARBA00023043"/>
    </source>
</evidence>
<accession>A0AAU9IDP7</accession>
<dbReference type="Gene3D" id="1.25.40.20">
    <property type="entry name" value="Ankyrin repeat-containing domain"/>
    <property type="match status" value="1"/>
</dbReference>
<evidence type="ECO:0000313" key="4">
    <source>
        <dbReference type="EMBL" id="CAG9313099.1"/>
    </source>
</evidence>
<dbReference type="Proteomes" id="UP001162131">
    <property type="component" value="Unassembled WGS sequence"/>
</dbReference>
<name>A0AAU9IDP7_9CILI</name>
<dbReference type="SMART" id="SM00248">
    <property type="entry name" value="ANK"/>
    <property type="match status" value="3"/>
</dbReference>
<keyword evidence="5" id="KW-1185">Reference proteome</keyword>
<evidence type="ECO:0000256" key="3">
    <source>
        <dbReference type="PROSITE-ProRule" id="PRU00023"/>
    </source>
</evidence>
<protein>
    <submittedName>
        <fullName evidence="4">Uncharacterized protein</fullName>
    </submittedName>
</protein>
<feature type="repeat" description="ANK" evidence="3">
    <location>
        <begin position="113"/>
        <end position="135"/>
    </location>
</feature>
<dbReference type="InterPro" id="IPR051637">
    <property type="entry name" value="Ank_repeat_dom-contain_49"/>
</dbReference>